<evidence type="ECO:0000313" key="1">
    <source>
        <dbReference type="EMBL" id="VFU63507.1"/>
    </source>
</evidence>
<name>A0A6N2NC51_SALVM</name>
<proteinExistence type="predicted"/>
<organism evidence="1">
    <name type="scientific">Salix viminalis</name>
    <name type="common">Common osier</name>
    <name type="synonym">Basket willow</name>
    <dbReference type="NCBI Taxonomy" id="40686"/>
    <lineage>
        <taxon>Eukaryota</taxon>
        <taxon>Viridiplantae</taxon>
        <taxon>Streptophyta</taxon>
        <taxon>Embryophyta</taxon>
        <taxon>Tracheophyta</taxon>
        <taxon>Spermatophyta</taxon>
        <taxon>Magnoliopsida</taxon>
        <taxon>eudicotyledons</taxon>
        <taxon>Gunneridae</taxon>
        <taxon>Pentapetalae</taxon>
        <taxon>rosids</taxon>
        <taxon>fabids</taxon>
        <taxon>Malpighiales</taxon>
        <taxon>Salicaceae</taxon>
        <taxon>Saliceae</taxon>
        <taxon>Salix</taxon>
    </lineage>
</organism>
<dbReference type="AlphaFoldDB" id="A0A6N2NC51"/>
<reference evidence="1" key="1">
    <citation type="submission" date="2019-03" db="EMBL/GenBank/DDBJ databases">
        <authorList>
            <person name="Mank J."/>
            <person name="Almeida P."/>
        </authorList>
    </citation>
    <scope>NUCLEOTIDE SEQUENCE</scope>
    <source>
        <strain evidence="1">78183</strain>
    </source>
</reference>
<dbReference type="EMBL" id="CAADRP010002207">
    <property type="protein sequence ID" value="VFU63507.1"/>
    <property type="molecule type" value="Genomic_DNA"/>
</dbReference>
<gene>
    <name evidence="1" type="ORF">SVIM_LOCUS484008</name>
</gene>
<dbReference type="Pfam" id="PF14223">
    <property type="entry name" value="Retrotran_gag_2"/>
    <property type="match status" value="1"/>
</dbReference>
<accession>A0A6N2NC51</accession>
<protein>
    <submittedName>
        <fullName evidence="1">Uncharacterized protein</fullName>
    </submittedName>
</protein>
<sequence length="75" mass="8702">MKRFDWSHTIHEHVTHMSNLASRLTFMGMEVHESFLVQFIINSLPPEYGQFQMIHCLALKSILHNIEEACSSVSD</sequence>